<dbReference type="Gene3D" id="3.40.50.620">
    <property type="entry name" value="HUPs"/>
    <property type="match status" value="1"/>
</dbReference>
<dbReference type="PANTHER" id="PTHR45780">
    <property type="entry name" value="ETHANOLAMINE-PHOSPHATE CYTIDYLYLTRANSFERASE"/>
    <property type="match status" value="1"/>
</dbReference>
<name>A0ABN9WH70_9DINO</name>
<comment type="pathway">
    <text evidence="2">Phospholipid metabolism; phosphatidylethanolamine biosynthesis; phosphatidylethanolamine from ethanolamine: step 2/3.</text>
</comment>
<evidence type="ECO:0000313" key="7">
    <source>
        <dbReference type="Proteomes" id="UP001189429"/>
    </source>
</evidence>
<gene>
    <name evidence="6" type="ORF">PCOR1329_LOCUS66879</name>
</gene>
<evidence type="ECO:0000259" key="5">
    <source>
        <dbReference type="Pfam" id="PF01467"/>
    </source>
</evidence>
<evidence type="ECO:0000256" key="2">
    <source>
        <dbReference type="ARBA" id="ARBA00024191"/>
    </source>
</evidence>
<accession>A0ABN9WH70</accession>
<dbReference type="EC" id="2.7.7.14" evidence="3"/>
<evidence type="ECO:0000313" key="6">
    <source>
        <dbReference type="EMBL" id="CAK0885199.1"/>
    </source>
</evidence>
<dbReference type="InterPro" id="IPR044608">
    <property type="entry name" value="Ect1/PCYT2"/>
</dbReference>
<dbReference type="SUPFAM" id="SSF52374">
    <property type="entry name" value="Nucleotidylyl transferase"/>
    <property type="match status" value="1"/>
</dbReference>
<sequence length="168" mass="18970">MDIAVFTDLSVHMNLPLLTVCRNVYCDGIYDLCHIGHKNLFREALKLGNRLFVGVVGDTDANAYKRPPVMSAAEREAEVGNCKCVTKVIPNAPCFGLTEEFIRQHRIHRVAFGQEYLERFPNPDDDPYYKVPRKMGIAIPMPRTEGFSTSELIARIQSRGKDVKKSPT</sequence>
<organism evidence="6 7">
    <name type="scientific">Prorocentrum cordatum</name>
    <dbReference type="NCBI Taxonomy" id="2364126"/>
    <lineage>
        <taxon>Eukaryota</taxon>
        <taxon>Sar</taxon>
        <taxon>Alveolata</taxon>
        <taxon>Dinophyceae</taxon>
        <taxon>Prorocentrales</taxon>
        <taxon>Prorocentraceae</taxon>
        <taxon>Prorocentrum</taxon>
    </lineage>
</organism>
<evidence type="ECO:0000256" key="3">
    <source>
        <dbReference type="ARBA" id="ARBA00024221"/>
    </source>
</evidence>
<dbReference type="InterPro" id="IPR014729">
    <property type="entry name" value="Rossmann-like_a/b/a_fold"/>
</dbReference>
<dbReference type="InterPro" id="IPR004821">
    <property type="entry name" value="Cyt_trans-like"/>
</dbReference>
<keyword evidence="7" id="KW-1185">Reference proteome</keyword>
<comment type="pathway">
    <text evidence="1">Lipid metabolism.</text>
</comment>
<dbReference type="Pfam" id="PF01467">
    <property type="entry name" value="CTP_transf_like"/>
    <property type="match status" value="1"/>
</dbReference>
<evidence type="ECO:0000256" key="4">
    <source>
        <dbReference type="ARBA" id="ARBA00031473"/>
    </source>
</evidence>
<comment type="caution">
    <text evidence="6">The sequence shown here is derived from an EMBL/GenBank/DDBJ whole genome shotgun (WGS) entry which is preliminary data.</text>
</comment>
<proteinExistence type="predicted"/>
<evidence type="ECO:0000256" key="1">
    <source>
        <dbReference type="ARBA" id="ARBA00005189"/>
    </source>
</evidence>
<dbReference type="EMBL" id="CAUYUJ010018638">
    <property type="protein sequence ID" value="CAK0885199.1"/>
    <property type="molecule type" value="Genomic_DNA"/>
</dbReference>
<protein>
    <recommendedName>
        <fullName evidence="3">ethanolamine-phosphate cytidylyltransferase</fullName>
        <ecNumber evidence="3">2.7.7.14</ecNumber>
    </recommendedName>
    <alternativeName>
        <fullName evidence="4">CTP:phosphoethanolamine cytidylyltransferase</fullName>
    </alternativeName>
</protein>
<dbReference type="PANTHER" id="PTHR45780:SF1">
    <property type="entry name" value="ETHANOLAMINE-PHOSPHATE CYTIDYLYLTRANSFERASE"/>
    <property type="match status" value="1"/>
</dbReference>
<dbReference type="NCBIfam" id="TIGR00125">
    <property type="entry name" value="cyt_tran_rel"/>
    <property type="match status" value="1"/>
</dbReference>
<dbReference type="Proteomes" id="UP001189429">
    <property type="component" value="Unassembled WGS sequence"/>
</dbReference>
<reference evidence="6" key="1">
    <citation type="submission" date="2023-10" db="EMBL/GenBank/DDBJ databases">
        <authorList>
            <person name="Chen Y."/>
            <person name="Shah S."/>
            <person name="Dougan E. K."/>
            <person name="Thang M."/>
            <person name="Chan C."/>
        </authorList>
    </citation>
    <scope>NUCLEOTIDE SEQUENCE [LARGE SCALE GENOMIC DNA]</scope>
</reference>
<feature type="domain" description="Cytidyltransferase-like" evidence="5">
    <location>
        <begin position="25"/>
        <end position="155"/>
    </location>
</feature>